<feature type="domain" description="DNA-directed RNA polymerase subunit 2 hybrid-binding" evidence="11">
    <location>
        <begin position="681"/>
        <end position="1066"/>
    </location>
</feature>
<dbReference type="InterPro" id="IPR019462">
    <property type="entry name" value="DNA-dir_RNA_pol_bsu_external_1"/>
</dbReference>
<dbReference type="PATRIC" id="fig|1139996.3.peg.84"/>
<dbReference type="EMBL" id="AHYT01000001">
    <property type="protein sequence ID" value="EOT30390.1"/>
    <property type="molecule type" value="Genomic_DNA"/>
</dbReference>
<dbReference type="InterPro" id="IPR037033">
    <property type="entry name" value="DNA-dir_RNAP_su2_hyb_sf"/>
</dbReference>
<evidence type="ECO:0000256" key="4">
    <source>
        <dbReference type="ARBA" id="ARBA00022695"/>
    </source>
</evidence>
<dbReference type="InterPro" id="IPR007644">
    <property type="entry name" value="RNA_pol_bsu_protrusion"/>
</dbReference>
<dbReference type="InterPro" id="IPR007642">
    <property type="entry name" value="RNA_pol_Rpb2_2"/>
</dbReference>
<dbReference type="Gene3D" id="2.40.270.10">
    <property type="entry name" value="DNA-directed RNA polymerase, subunit 2, domain 6"/>
    <property type="match status" value="1"/>
</dbReference>
<dbReference type="InterPro" id="IPR007645">
    <property type="entry name" value="RNA_pol_Rpb2_3"/>
</dbReference>
<dbReference type="Gene3D" id="2.40.50.100">
    <property type="match status" value="1"/>
</dbReference>
<dbReference type="Pfam" id="PF04563">
    <property type="entry name" value="RNA_pol_Rpb2_1"/>
    <property type="match status" value="1"/>
</dbReference>
<dbReference type="Pfam" id="PF04560">
    <property type="entry name" value="RNA_pol_Rpb2_7"/>
    <property type="match status" value="1"/>
</dbReference>
<dbReference type="STRING" id="41997.RV16_GL002320"/>
<dbReference type="InterPro" id="IPR037034">
    <property type="entry name" value="RNA_pol_Rpb2_2_sf"/>
</dbReference>
<dbReference type="CDD" id="cd00653">
    <property type="entry name" value="RNA_pol_B_RPB2"/>
    <property type="match status" value="1"/>
</dbReference>
<dbReference type="GO" id="GO:0006351">
    <property type="term" value="P:DNA-templated transcription"/>
    <property type="evidence" value="ECO:0007669"/>
    <property type="project" value="UniProtKB-UniRule"/>
</dbReference>
<dbReference type="FunFam" id="3.90.1800.10:FF:000001">
    <property type="entry name" value="DNA-directed RNA polymerase subunit beta"/>
    <property type="match status" value="1"/>
</dbReference>
<dbReference type="GO" id="GO:0003677">
    <property type="term" value="F:DNA binding"/>
    <property type="evidence" value="ECO:0007669"/>
    <property type="project" value="UniProtKB-UniRule"/>
</dbReference>
<evidence type="ECO:0000256" key="9">
    <source>
        <dbReference type="RuleBase" id="RU363031"/>
    </source>
</evidence>
<gene>
    <name evidence="7" type="primary">rpoB</name>
    <name evidence="17" type="ORF">OMQ_00093</name>
</gene>
<keyword evidence="3 7" id="KW-0808">Transferase</keyword>
<keyword evidence="5 7" id="KW-0804">Transcription</keyword>
<feature type="domain" description="RNA polymerase Rpb2" evidence="13">
    <location>
        <begin position="140"/>
        <end position="288"/>
    </location>
</feature>
<evidence type="ECO:0000259" key="11">
    <source>
        <dbReference type="Pfam" id="PF00562"/>
    </source>
</evidence>
<dbReference type="NCBIfam" id="TIGR02013">
    <property type="entry name" value="rpoB"/>
    <property type="match status" value="1"/>
</dbReference>
<dbReference type="Pfam" id="PF04565">
    <property type="entry name" value="RNA_pol_Rpb2_3"/>
    <property type="match status" value="1"/>
</dbReference>
<dbReference type="Gene3D" id="3.90.1100.10">
    <property type="match status" value="2"/>
</dbReference>
<reference evidence="17 18" key="1">
    <citation type="submission" date="2013-03" db="EMBL/GenBank/DDBJ databases">
        <title>The Genome Sequence of Enterococcus saccharolyticus ATCC_43076 (Illumina only assembly).</title>
        <authorList>
            <consortium name="The Broad Institute Genomics Platform"/>
            <consortium name="The Broad Institute Genome Sequencing Center for Infectious Disease"/>
            <person name="Earl A."/>
            <person name="Russ C."/>
            <person name="Gilmore M."/>
            <person name="Surin D."/>
            <person name="Walker B."/>
            <person name="Young S."/>
            <person name="Zeng Q."/>
            <person name="Gargeya S."/>
            <person name="Fitzgerald M."/>
            <person name="Haas B."/>
            <person name="Abouelleil A."/>
            <person name="Allen A.W."/>
            <person name="Alvarado L."/>
            <person name="Arachchi H.M."/>
            <person name="Berlin A.M."/>
            <person name="Chapman S.B."/>
            <person name="Gainer-Dewar J."/>
            <person name="Goldberg J."/>
            <person name="Griggs A."/>
            <person name="Gujja S."/>
            <person name="Hansen M."/>
            <person name="Howarth C."/>
            <person name="Imamovic A."/>
            <person name="Ireland A."/>
            <person name="Larimer J."/>
            <person name="McCowan C."/>
            <person name="Murphy C."/>
            <person name="Pearson M."/>
            <person name="Poon T.W."/>
            <person name="Priest M."/>
            <person name="Roberts A."/>
            <person name="Saif S."/>
            <person name="Shea T."/>
            <person name="Sisk P."/>
            <person name="Sykes S."/>
            <person name="Wortman J."/>
            <person name="Nusbaum C."/>
            <person name="Birren B."/>
        </authorList>
    </citation>
    <scope>NUCLEOTIDE SEQUENCE [LARGE SCALE GENOMIC DNA]</scope>
    <source>
        <strain evidence="17 18">ATCC 43076</strain>
    </source>
</reference>
<comment type="catalytic activity">
    <reaction evidence="6 7 9">
        <text>RNA(n) + a ribonucleoside 5'-triphosphate = RNA(n+1) + diphosphate</text>
        <dbReference type="Rhea" id="RHEA:21248"/>
        <dbReference type="Rhea" id="RHEA-COMP:14527"/>
        <dbReference type="Rhea" id="RHEA-COMP:17342"/>
        <dbReference type="ChEBI" id="CHEBI:33019"/>
        <dbReference type="ChEBI" id="CHEBI:61557"/>
        <dbReference type="ChEBI" id="CHEBI:140395"/>
        <dbReference type="EC" id="2.7.7.6"/>
    </reaction>
</comment>
<evidence type="ECO:0000259" key="15">
    <source>
        <dbReference type="Pfam" id="PF04565"/>
    </source>
</evidence>
<feature type="domain" description="DNA-directed RNA polymerase beta subunit external 1" evidence="16">
    <location>
        <begin position="552"/>
        <end position="619"/>
    </location>
</feature>
<dbReference type="SUPFAM" id="SSF64484">
    <property type="entry name" value="beta and beta-prime subunits of DNA dependent RNA-polymerase"/>
    <property type="match status" value="1"/>
</dbReference>
<dbReference type="PANTHER" id="PTHR20856">
    <property type="entry name" value="DNA-DIRECTED RNA POLYMERASE I SUBUNIT 2"/>
    <property type="match status" value="1"/>
</dbReference>
<dbReference type="Gene3D" id="3.90.1110.10">
    <property type="entry name" value="RNA polymerase Rpb2, domain 2"/>
    <property type="match status" value="1"/>
</dbReference>
<evidence type="ECO:0000256" key="2">
    <source>
        <dbReference type="ARBA" id="ARBA00022478"/>
    </source>
</evidence>
<organism evidence="17 18">
    <name type="scientific">Enterococcus saccharolyticus subsp. saccharolyticus ATCC 43076</name>
    <dbReference type="NCBI Taxonomy" id="1139996"/>
    <lineage>
        <taxon>Bacteria</taxon>
        <taxon>Bacillati</taxon>
        <taxon>Bacillota</taxon>
        <taxon>Bacilli</taxon>
        <taxon>Lactobacillales</taxon>
        <taxon>Enterococcaceae</taxon>
        <taxon>Enterococcus</taxon>
    </lineage>
</organism>
<dbReference type="Gene3D" id="2.40.50.150">
    <property type="match status" value="1"/>
</dbReference>
<proteinExistence type="inferred from homology"/>
<dbReference type="Proteomes" id="UP000014136">
    <property type="component" value="Unassembled WGS sequence"/>
</dbReference>
<dbReference type="InterPro" id="IPR014724">
    <property type="entry name" value="RNA_pol_RPB2_OB-fold"/>
</dbReference>
<dbReference type="RefSeq" id="WP_016173905.1">
    <property type="nucleotide sequence ID" value="NZ_KE136389.1"/>
</dbReference>
<evidence type="ECO:0000256" key="7">
    <source>
        <dbReference type="HAMAP-Rule" id="MF_01321"/>
    </source>
</evidence>
<accession>S0NUP1</accession>
<dbReference type="Pfam" id="PF00562">
    <property type="entry name" value="RNA_pol_Rpb2_6"/>
    <property type="match status" value="1"/>
</dbReference>
<evidence type="ECO:0000256" key="8">
    <source>
        <dbReference type="RuleBase" id="RU000434"/>
    </source>
</evidence>
<keyword evidence="4 7" id="KW-0548">Nucleotidyltransferase</keyword>
<evidence type="ECO:0000259" key="13">
    <source>
        <dbReference type="Pfam" id="PF04561"/>
    </source>
</evidence>
<evidence type="ECO:0000313" key="18">
    <source>
        <dbReference type="Proteomes" id="UP000014136"/>
    </source>
</evidence>
<dbReference type="GO" id="GO:0000428">
    <property type="term" value="C:DNA-directed RNA polymerase complex"/>
    <property type="evidence" value="ECO:0007669"/>
    <property type="project" value="UniProtKB-KW"/>
</dbReference>
<evidence type="ECO:0000313" key="17">
    <source>
        <dbReference type="EMBL" id="EOT30390.1"/>
    </source>
</evidence>
<dbReference type="InterPro" id="IPR007641">
    <property type="entry name" value="RNA_pol_Rpb2_7"/>
</dbReference>
<dbReference type="AlphaFoldDB" id="S0NUP1"/>
<sequence length="1204" mass="134313">MAGHVVKYGKHRERRSFARISEVLELPNLIEIQTDSYQWFLDEGLREMFEDILPIDDFNGNLSLEFVDYELKTPKYTVEEARAHDANYSAPLHVTLRLTNRETGEIKAQEVFFGDFPLMTEQGTFIINGAERVIVSQLVRSPGVYFHGKVDKNGKEGFGSTVIPNRGAWLEMETDAKDISYVRIDRTRKIPLTVLVRALGFGSDDTIFDIFGDSESLRNTIEKDLHKNASDSRTEEGLKDIYERLRPGEPKTADSSRNLLNARFFDPRRYDLAAVGRYKVNKKLDLKTRLLNLTLAETLVDPETGEIIVEKGTALTHQVMDDVLGKHLDNGLNSVTYYPSEDGVVTDPMTVQVIKVFAPKDPEREVNVIGNAYPDTEVRTVRPADIIASMSYFFNLMEGIGNVDDIDHLGNRRIRSVGELLQNQFRIGLARMERVVRERMSIQDTETLTPQQLINIRPVVASIKEFFGSSQLSQFMDQTNPLGELTHKRRLSALGPGGLTRDRAGYEVRDVHYSHYGRMCPIETPEGPNIGLINSLASYAKVNKYGFIETPYRRVDRESGKVTEHIDYLTADIEDHYVVAQANSPLNEDGSFKNDIVMARATSENLEVSIDKVDYMDVSPKQVVAVATACIPFLENDDSNRALMGANMQRQAVPLINPQAPWVGTGMEYKSAHDSGAALLCKHDGVVEYVDASEVRVRRDNGALDTYTVTKFRRSNSGTSYNQRPLVSLGEKVDAGDILADGPSMESGEMALGQNVLVAFMTWEGYNYEDAVIMSRRLVKDDVYTSVHIEEYESEARDTKLGPEEITREIPNVGEDALKDLDEMGIIRIGAEVQDGDLLVGKVTPKGVTELSAEERLLHAIFGEKAREVRDTSLRVPHGGGGIVHDVKIFTREAGDELSPGVNMLVRVYIVQKRKIHEGDKMAGRHGNKGVVSRIMPEEDMPFLPDGTPVDIMLNPLGVPSRMNIGQVLELHLGMAARQLGIHVATPVFDGASDDDVWETVREAGMARDAKTVLYDGRTGEPFDGRISVGVMYMIKLAHMVDDKLHARSIGPYSLVTQQPLGGKAQFGGQRFGEMEVWALEAYGAAYTLQEILTYKSDDVVGRVKTYEAIVKGEPIPKPGVPESFRVLVKELQSLGLDMRVLDIDEQEIELRDMDDEDDDLITVDALTKFAEQQNARESEKNAQSGVEVKPADEENSPVDAPLD</sequence>
<keyword evidence="2 7" id="KW-0240">DNA-directed RNA polymerase</keyword>
<name>S0NUP1_9ENTE</name>
<evidence type="ECO:0000256" key="6">
    <source>
        <dbReference type="ARBA" id="ARBA00048552"/>
    </source>
</evidence>
<dbReference type="HAMAP" id="MF_01321">
    <property type="entry name" value="RNApol_bact_RpoB"/>
    <property type="match status" value="1"/>
</dbReference>
<dbReference type="Pfam" id="PF10385">
    <property type="entry name" value="RNA_pol_Rpb2_45"/>
    <property type="match status" value="1"/>
</dbReference>
<dbReference type="InterPro" id="IPR007121">
    <property type="entry name" value="RNA_pol_bsu_CS"/>
</dbReference>
<comment type="subunit">
    <text evidence="7 9">The RNAP catalytic core consists of 2 alpha, 1 beta, 1 beta' and 1 omega subunit. When a sigma factor is associated with the core the holoenzyme is formed, which can initiate transcription.</text>
</comment>
<keyword evidence="18" id="KW-1185">Reference proteome</keyword>
<dbReference type="GO" id="GO:0003899">
    <property type="term" value="F:DNA-directed RNA polymerase activity"/>
    <property type="evidence" value="ECO:0007669"/>
    <property type="project" value="UniProtKB-UniRule"/>
</dbReference>
<dbReference type="Gene3D" id="2.30.150.10">
    <property type="entry name" value="DNA-directed RNA polymerase, beta subunit, external 1 domain"/>
    <property type="match status" value="1"/>
</dbReference>
<evidence type="ECO:0000256" key="1">
    <source>
        <dbReference type="ARBA" id="ARBA00004026"/>
    </source>
</evidence>
<dbReference type="eggNOG" id="COG0085">
    <property type="taxonomic scope" value="Bacteria"/>
</dbReference>
<feature type="domain" description="RNA polymerase Rpb2" evidence="13">
    <location>
        <begin position="375"/>
        <end position="415"/>
    </location>
</feature>
<evidence type="ECO:0000256" key="5">
    <source>
        <dbReference type="ARBA" id="ARBA00023163"/>
    </source>
</evidence>
<dbReference type="NCBIfam" id="NF001616">
    <property type="entry name" value="PRK00405.1"/>
    <property type="match status" value="1"/>
</dbReference>
<dbReference type="InterPro" id="IPR015712">
    <property type="entry name" value="DNA-dir_RNA_pol_su2"/>
</dbReference>
<comment type="function">
    <text evidence="1 7 9">DNA-dependent RNA polymerase catalyzes the transcription of DNA into RNA using the four ribonucleoside triphosphates as substrates.</text>
</comment>
<dbReference type="Pfam" id="PF04561">
    <property type="entry name" value="RNA_pol_Rpb2_2"/>
    <property type="match status" value="2"/>
</dbReference>
<evidence type="ECO:0000259" key="12">
    <source>
        <dbReference type="Pfam" id="PF04560"/>
    </source>
</evidence>
<evidence type="ECO:0000256" key="3">
    <source>
        <dbReference type="ARBA" id="ARBA00022679"/>
    </source>
</evidence>
<evidence type="ECO:0000259" key="14">
    <source>
        <dbReference type="Pfam" id="PF04563"/>
    </source>
</evidence>
<dbReference type="Gene3D" id="3.90.1800.10">
    <property type="entry name" value="RNA polymerase alpha subunit dimerisation domain"/>
    <property type="match status" value="1"/>
</dbReference>
<comment type="caution">
    <text evidence="17">The sequence shown here is derived from an EMBL/GenBank/DDBJ whole genome shotgun (WGS) entry which is preliminary data.</text>
</comment>
<feature type="region of interest" description="Disordered" evidence="10">
    <location>
        <begin position="1172"/>
        <end position="1204"/>
    </location>
</feature>
<evidence type="ECO:0000256" key="10">
    <source>
        <dbReference type="SAM" id="MobiDB-lite"/>
    </source>
</evidence>
<feature type="domain" description="RNA polymerase Rpb2" evidence="15">
    <location>
        <begin position="474"/>
        <end position="542"/>
    </location>
</feature>
<evidence type="ECO:0000259" key="16">
    <source>
        <dbReference type="Pfam" id="PF10385"/>
    </source>
</evidence>
<feature type="domain" description="RNA polymerase Rpb2" evidence="12">
    <location>
        <begin position="1068"/>
        <end position="1142"/>
    </location>
</feature>
<dbReference type="EC" id="2.7.7.6" evidence="7 9"/>
<comment type="similarity">
    <text evidence="7 8">Belongs to the RNA polymerase beta chain family.</text>
</comment>
<dbReference type="GO" id="GO:0032549">
    <property type="term" value="F:ribonucleoside binding"/>
    <property type="evidence" value="ECO:0007669"/>
    <property type="project" value="InterPro"/>
</dbReference>
<protein>
    <recommendedName>
        <fullName evidence="7 9">DNA-directed RNA polymerase subunit beta</fullName>
        <shortName evidence="7">RNAP subunit beta</shortName>
        <ecNumber evidence="7 9">2.7.7.6</ecNumber>
    </recommendedName>
    <alternativeName>
        <fullName evidence="7">RNA polymerase subunit beta</fullName>
    </alternativeName>
    <alternativeName>
        <fullName evidence="7">Transcriptase subunit beta</fullName>
    </alternativeName>
</protein>
<feature type="domain" description="RNA polymerase beta subunit protrusion" evidence="14">
    <location>
        <begin position="28"/>
        <end position="459"/>
    </location>
</feature>
<dbReference type="InterPro" id="IPR042107">
    <property type="entry name" value="DNA-dir_RNA_pol_bsu_ext_1_sf"/>
</dbReference>
<dbReference type="PROSITE" id="PS01166">
    <property type="entry name" value="RNA_POL_BETA"/>
    <property type="match status" value="1"/>
</dbReference>
<dbReference type="InterPro" id="IPR007120">
    <property type="entry name" value="DNA-dir_RNAP_su2_dom"/>
</dbReference>
<dbReference type="InterPro" id="IPR010243">
    <property type="entry name" value="RNA_pol_bsu_bac"/>
</dbReference>
<dbReference type="HOGENOM" id="CLU_000524_4_1_9"/>